<protein>
    <recommendedName>
        <fullName evidence="8">Calpain catalytic domain-containing protein</fullName>
    </recommendedName>
</protein>
<comment type="caution">
    <text evidence="9">The sequence shown here is derived from an EMBL/GenBank/DDBJ whole genome shotgun (WGS) entry which is preliminary data.</text>
</comment>
<dbReference type="InterPro" id="IPR001300">
    <property type="entry name" value="Peptidase_C2_calpain_cat"/>
</dbReference>
<organism evidence="9 10">
    <name type="scientific">Paramecium primaurelia</name>
    <dbReference type="NCBI Taxonomy" id="5886"/>
    <lineage>
        <taxon>Eukaryota</taxon>
        <taxon>Sar</taxon>
        <taxon>Alveolata</taxon>
        <taxon>Ciliophora</taxon>
        <taxon>Intramacronucleata</taxon>
        <taxon>Oligohymenophorea</taxon>
        <taxon>Peniculida</taxon>
        <taxon>Parameciidae</taxon>
        <taxon>Paramecium</taxon>
    </lineage>
</organism>
<feature type="active site" evidence="5 6">
    <location>
        <position position="46"/>
    </location>
</feature>
<feature type="active site" evidence="5 6">
    <location>
        <position position="206"/>
    </location>
</feature>
<keyword evidence="7" id="KW-0175">Coiled coil</keyword>
<evidence type="ECO:0000313" key="9">
    <source>
        <dbReference type="EMBL" id="CAD8070897.1"/>
    </source>
</evidence>
<keyword evidence="2 6" id="KW-0645">Protease</keyword>
<evidence type="ECO:0000256" key="6">
    <source>
        <dbReference type="PROSITE-ProRule" id="PRU00239"/>
    </source>
</evidence>
<evidence type="ECO:0000259" key="8">
    <source>
        <dbReference type="PROSITE" id="PS50203"/>
    </source>
</evidence>
<keyword evidence="4 6" id="KW-0788">Thiol protease</keyword>
<dbReference type="GO" id="GO:0004198">
    <property type="term" value="F:calcium-dependent cysteine-type endopeptidase activity"/>
    <property type="evidence" value="ECO:0007669"/>
    <property type="project" value="InterPro"/>
</dbReference>
<proteinExistence type="inferred from homology"/>
<reference evidence="9" key="1">
    <citation type="submission" date="2021-01" db="EMBL/GenBank/DDBJ databases">
        <authorList>
            <consortium name="Genoscope - CEA"/>
            <person name="William W."/>
        </authorList>
    </citation>
    <scope>NUCLEOTIDE SEQUENCE</scope>
</reference>
<dbReference type="PROSITE" id="PS50203">
    <property type="entry name" value="CALPAIN_CAT"/>
    <property type="match status" value="1"/>
</dbReference>
<evidence type="ECO:0000256" key="2">
    <source>
        <dbReference type="ARBA" id="ARBA00022670"/>
    </source>
</evidence>
<feature type="coiled-coil region" evidence="7">
    <location>
        <begin position="371"/>
        <end position="400"/>
    </location>
</feature>
<accession>A0A8S1LTV3</accession>
<dbReference type="GO" id="GO:0006508">
    <property type="term" value="P:proteolysis"/>
    <property type="evidence" value="ECO:0007669"/>
    <property type="project" value="UniProtKB-KW"/>
</dbReference>
<evidence type="ECO:0000256" key="4">
    <source>
        <dbReference type="ARBA" id="ARBA00022807"/>
    </source>
</evidence>
<name>A0A8S1LTV3_PARPR</name>
<dbReference type="SMART" id="SM00230">
    <property type="entry name" value="CysPc"/>
    <property type="match status" value="1"/>
</dbReference>
<feature type="active site" evidence="5 6">
    <location>
        <position position="190"/>
    </location>
</feature>
<dbReference type="PANTHER" id="PTHR10183:SF379">
    <property type="entry name" value="CALPAIN-5"/>
    <property type="match status" value="1"/>
</dbReference>
<feature type="domain" description="Calpain catalytic" evidence="8">
    <location>
        <begin position="40"/>
        <end position="209"/>
    </location>
</feature>
<sequence length="423" mass="49789">MIDQEFPPTIENVGKKKNLSWKSFNDFPLFVEQSSQFPKQGKLGNCYWIAPLVAVYAAKPQQIQSLFQSHDSNFTTVRFCIDGDWQLITVDHHFPFNEEKQKIAYSKLVDGALWAMILEKAWAKLYGSYQQISAGFNRTTFKVLTGAPTNKFRTRDPNFKEIIQEIGALHFPVGANSKKKQMDNIFATNHAYSILKIDDNQIIVRNPWGLKNRDQHTLTLDEFKQRFASIECCYHFDGYQYQSEKVTSDVMEPVYFEIEIKTPGNYFFTINQKNKRWFRNKPHLKYVISPSQIQMIYGDTIMNQQNHQSNKELWINWNFNRPCKIYIICQIDWQNIAINEFIFNTYGPQFSQKRVQDIIKNNEDINNLGQIQFVQRDSEKEQEEEEKLNQNQEVVFQQQENAQIISSPPQQRERKSCGQCSIY</sequence>
<evidence type="ECO:0000256" key="3">
    <source>
        <dbReference type="ARBA" id="ARBA00022801"/>
    </source>
</evidence>
<dbReference type="AlphaFoldDB" id="A0A8S1LTV3"/>
<evidence type="ECO:0000313" key="10">
    <source>
        <dbReference type="Proteomes" id="UP000688137"/>
    </source>
</evidence>
<dbReference type="EMBL" id="CAJJDM010000046">
    <property type="protein sequence ID" value="CAD8070897.1"/>
    <property type="molecule type" value="Genomic_DNA"/>
</dbReference>
<keyword evidence="3 6" id="KW-0378">Hydrolase</keyword>
<comment type="similarity">
    <text evidence="1">Belongs to the peptidase C2 family.</text>
</comment>
<keyword evidence="10" id="KW-1185">Reference proteome</keyword>
<dbReference type="Pfam" id="PF00648">
    <property type="entry name" value="Peptidase_C2"/>
    <property type="match status" value="1"/>
</dbReference>
<dbReference type="InterPro" id="IPR022684">
    <property type="entry name" value="Calpain_cysteine_protease"/>
</dbReference>
<evidence type="ECO:0000256" key="1">
    <source>
        <dbReference type="ARBA" id="ARBA00007623"/>
    </source>
</evidence>
<dbReference type="OMA" id="FASIECC"/>
<evidence type="ECO:0000256" key="7">
    <source>
        <dbReference type="SAM" id="Coils"/>
    </source>
</evidence>
<dbReference type="PANTHER" id="PTHR10183">
    <property type="entry name" value="CALPAIN"/>
    <property type="match status" value="1"/>
</dbReference>
<dbReference type="Proteomes" id="UP000688137">
    <property type="component" value="Unassembled WGS sequence"/>
</dbReference>
<gene>
    <name evidence="9" type="ORF">PPRIM_AZ9-3.1.T0460194</name>
</gene>
<evidence type="ECO:0000256" key="5">
    <source>
        <dbReference type="PIRSR" id="PIRSR622684-1"/>
    </source>
</evidence>